<reference evidence="1" key="1">
    <citation type="submission" date="2022-04" db="EMBL/GenBank/DDBJ databases">
        <title>Genome of the entomopathogenic fungus Entomophthora muscae.</title>
        <authorList>
            <person name="Elya C."/>
            <person name="Lovett B.R."/>
            <person name="Lee E."/>
            <person name="Macias A.M."/>
            <person name="Hajek A.E."/>
            <person name="De Bivort B.L."/>
            <person name="Kasson M.T."/>
            <person name="De Fine Licht H.H."/>
            <person name="Stajich J.E."/>
        </authorList>
    </citation>
    <scope>NUCLEOTIDE SEQUENCE</scope>
    <source>
        <strain evidence="1">Berkeley</strain>
    </source>
</reference>
<dbReference type="Proteomes" id="UP001165960">
    <property type="component" value="Unassembled WGS sequence"/>
</dbReference>
<gene>
    <name evidence="1" type="primary">PUB1_3</name>
    <name evidence="1" type="ORF">DSO57_1033989</name>
</gene>
<name>A0ACC2T0A1_9FUNG</name>
<accession>A0ACC2T0A1</accession>
<protein>
    <submittedName>
        <fullName evidence="1">E3 ubiquitin-protein ligase pub1</fullName>
    </submittedName>
</protein>
<evidence type="ECO:0000313" key="1">
    <source>
        <dbReference type="EMBL" id="KAJ9067931.1"/>
    </source>
</evidence>
<evidence type="ECO:0000313" key="2">
    <source>
        <dbReference type="Proteomes" id="UP001165960"/>
    </source>
</evidence>
<comment type="caution">
    <text evidence="1">The sequence shown here is derived from an EMBL/GenBank/DDBJ whole genome shotgun (WGS) entry which is preliminary data.</text>
</comment>
<keyword evidence="2" id="KW-1185">Reference proteome</keyword>
<sequence>MDPQQAIHQQQFGYPQEGQTGNRTLYVGNLDPQVTDSLLSHIFSTVGPVIHVKIIPEKNLTGGPSYGFVEMSDPHRAEAAIQALTGRKVYGLEIRVNWAFSNGGNGQKEDTTNHFHIFVGDLCPEVDDQILGKAFSAFGSMSDARVMWDLASKKSRGYGFVAFRHKQDADKAIATMHGEFLGSRAIRVNWANQKGSQPKPTSNITTDNFQTYEQVLSQSSPSNTTVYLGNLPPYTTQDHIIPFFHPYGYIVELRVQADRGFAFVKLSTHEQAASAIVGLQGTPINGRPVKCSWGKDKAAEMSCFQLQQPAAPYGYNPYSHMAPLYGVSPMDYGMPTQGAPDNSAGLSGYEGYGYDYSQYYSIYGSAAAPGAGYPGTYPPGPGQPQDPSAATQ</sequence>
<organism evidence="1 2">
    <name type="scientific">Entomophthora muscae</name>
    <dbReference type="NCBI Taxonomy" id="34485"/>
    <lineage>
        <taxon>Eukaryota</taxon>
        <taxon>Fungi</taxon>
        <taxon>Fungi incertae sedis</taxon>
        <taxon>Zoopagomycota</taxon>
        <taxon>Entomophthoromycotina</taxon>
        <taxon>Entomophthoromycetes</taxon>
        <taxon>Entomophthorales</taxon>
        <taxon>Entomophthoraceae</taxon>
        <taxon>Entomophthora</taxon>
    </lineage>
</organism>
<dbReference type="EMBL" id="QTSX02003826">
    <property type="protein sequence ID" value="KAJ9067931.1"/>
    <property type="molecule type" value="Genomic_DNA"/>
</dbReference>
<proteinExistence type="predicted"/>